<dbReference type="PANTHER" id="PTHR33052">
    <property type="entry name" value="DUF4228 DOMAIN PROTEIN-RELATED"/>
    <property type="match status" value="1"/>
</dbReference>
<reference evidence="1 2" key="1">
    <citation type="journal article" date="2021" name="Commun. Biol.">
        <title>The genome of Shorea leprosula (Dipterocarpaceae) highlights the ecological relevance of drought in aseasonal tropical rainforests.</title>
        <authorList>
            <person name="Ng K.K.S."/>
            <person name="Kobayashi M.J."/>
            <person name="Fawcett J.A."/>
            <person name="Hatakeyama M."/>
            <person name="Paape T."/>
            <person name="Ng C.H."/>
            <person name="Ang C.C."/>
            <person name="Tnah L.H."/>
            <person name="Lee C.T."/>
            <person name="Nishiyama T."/>
            <person name="Sese J."/>
            <person name="O'Brien M.J."/>
            <person name="Copetti D."/>
            <person name="Mohd Noor M.I."/>
            <person name="Ong R.C."/>
            <person name="Putra M."/>
            <person name="Sireger I.Z."/>
            <person name="Indrioko S."/>
            <person name="Kosugi Y."/>
            <person name="Izuno A."/>
            <person name="Isagi Y."/>
            <person name="Lee S.L."/>
            <person name="Shimizu K.K."/>
        </authorList>
    </citation>
    <scope>NUCLEOTIDE SEQUENCE [LARGE SCALE GENOMIC DNA]</scope>
    <source>
        <strain evidence="1">214</strain>
    </source>
</reference>
<dbReference type="EMBL" id="BPVZ01000065">
    <property type="protein sequence ID" value="GKV24337.1"/>
    <property type="molecule type" value="Genomic_DNA"/>
</dbReference>
<dbReference type="AlphaFoldDB" id="A0AAV5KIB3"/>
<keyword evidence="2" id="KW-1185">Reference proteome</keyword>
<dbReference type="Proteomes" id="UP001054252">
    <property type="component" value="Unassembled WGS sequence"/>
</dbReference>
<evidence type="ECO:0000313" key="2">
    <source>
        <dbReference type="Proteomes" id="UP001054252"/>
    </source>
</evidence>
<accession>A0AAV5KIB3</accession>
<sequence length="188" mass="19651">MGICCSCGLSTSSSAGNTAKLILEDDRLEEFSYPVKVSRILEKNSNSFICNSNDIDLGNILCAVDDDEELQPGELYFALPLSLLNSPLTAEDMGALAVRASLALNGSHGGGGQCFGCGCGCGMMRKMDSIVFNSRRVGVDGGGDESGGGDGRVVVDGGSELESLVKKKGKRGGRGRSFRSKLSVILEE</sequence>
<protein>
    <submittedName>
        <fullName evidence="1">Uncharacterized protein</fullName>
    </submittedName>
</protein>
<comment type="caution">
    <text evidence="1">The sequence shown here is derived from an EMBL/GenBank/DDBJ whole genome shotgun (WGS) entry which is preliminary data.</text>
</comment>
<dbReference type="InterPro" id="IPR025322">
    <property type="entry name" value="PADRE_dom"/>
</dbReference>
<organism evidence="1 2">
    <name type="scientific">Rubroshorea leprosula</name>
    <dbReference type="NCBI Taxonomy" id="152421"/>
    <lineage>
        <taxon>Eukaryota</taxon>
        <taxon>Viridiplantae</taxon>
        <taxon>Streptophyta</taxon>
        <taxon>Embryophyta</taxon>
        <taxon>Tracheophyta</taxon>
        <taxon>Spermatophyta</taxon>
        <taxon>Magnoliopsida</taxon>
        <taxon>eudicotyledons</taxon>
        <taxon>Gunneridae</taxon>
        <taxon>Pentapetalae</taxon>
        <taxon>rosids</taxon>
        <taxon>malvids</taxon>
        <taxon>Malvales</taxon>
        <taxon>Dipterocarpaceae</taxon>
        <taxon>Rubroshorea</taxon>
    </lineage>
</organism>
<proteinExistence type="predicted"/>
<gene>
    <name evidence="1" type="ORF">SLEP1_g33964</name>
</gene>
<dbReference type="Pfam" id="PF14009">
    <property type="entry name" value="PADRE"/>
    <property type="match status" value="1"/>
</dbReference>
<evidence type="ECO:0000313" key="1">
    <source>
        <dbReference type="EMBL" id="GKV24337.1"/>
    </source>
</evidence>
<name>A0AAV5KIB3_9ROSI</name>